<dbReference type="OrthoDB" id="4790051at2759"/>
<feature type="compositionally biased region" description="Low complexity" evidence="1">
    <location>
        <begin position="120"/>
        <end position="130"/>
    </location>
</feature>
<evidence type="ECO:0000313" key="3">
    <source>
        <dbReference type="Proteomes" id="UP000699042"/>
    </source>
</evidence>
<feature type="region of interest" description="Disordered" evidence="1">
    <location>
        <begin position="107"/>
        <end position="151"/>
    </location>
</feature>
<dbReference type="EMBL" id="JAESDN010000008">
    <property type="protein sequence ID" value="KAG7046751.1"/>
    <property type="molecule type" value="Genomic_DNA"/>
</dbReference>
<accession>A0A9P7UA25</accession>
<protein>
    <submittedName>
        <fullName evidence="2">Uncharacterized protein</fullName>
    </submittedName>
</protein>
<evidence type="ECO:0000313" key="2">
    <source>
        <dbReference type="EMBL" id="KAG7046751.1"/>
    </source>
</evidence>
<dbReference type="AlphaFoldDB" id="A0A9P7UA25"/>
<feature type="region of interest" description="Disordered" evidence="1">
    <location>
        <begin position="183"/>
        <end position="202"/>
    </location>
</feature>
<keyword evidence="3" id="KW-1185">Reference proteome</keyword>
<evidence type="ECO:0000256" key="1">
    <source>
        <dbReference type="SAM" id="MobiDB-lite"/>
    </source>
</evidence>
<organism evidence="2 3">
    <name type="scientific">Colletotrichum scovillei</name>
    <dbReference type="NCBI Taxonomy" id="1209932"/>
    <lineage>
        <taxon>Eukaryota</taxon>
        <taxon>Fungi</taxon>
        <taxon>Dikarya</taxon>
        <taxon>Ascomycota</taxon>
        <taxon>Pezizomycotina</taxon>
        <taxon>Sordariomycetes</taxon>
        <taxon>Hypocreomycetidae</taxon>
        <taxon>Glomerellales</taxon>
        <taxon>Glomerellaceae</taxon>
        <taxon>Colletotrichum</taxon>
        <taxon>Colletotrichum acutatum species complex</taxon>
    </lineage>
</organism>
<dbReference type="Proteomes" id="UP000699042">
    <property type="component" value="Unassembled WGS sequence"/>
</dbReference>
<reference evidence="2" key="1">
    <citation type="submission" date="2021-05" db="EMBL/GenBank/DDBJ databases">
        <title>Comparative genomics of three Colletotrichum scovillei strains and genetic complementation revealed genes involved fungal growth and virulence on chili pepper.</title>
        <authorList>
            <person name="Hsieh D.-K."/>
            <person name="Chuang S.-C."/>
            <person name="Chen C.-Y."/>
            <person name="Chao Y.-T."/>
            <person name="Lu M.-Y.J."/>
            <person name="Lee M.-H."/>
            <person name="Shih M.-C."/>
        </authorList>
    </citation>
    <scope>NUCLEOTIDE SEQUENCE</scope>
    <source>
        <strain evidence="2">Coll-153</strain>
    </source>
</reference>
<sequence>MPARQKQGHAIPAVPEWRRRGATIYLKVNLNWEGNDLTFPFVDVKGASFQASIKYDLAENITIEYAKGLLSTSWDKVELSRLAKANNSLMVYWCRNARLKSLRHEARYPNPRSPRPDPASLPSSASSSADNGATAGPRGTYNPDRATGQRGVVIDETSPDLSKFTHIESSRGVWALLLRPGYRGSGICDGGGSTGKASYQSR</sequence>
<comment type="caution">
    <text evidence="2">The sequence shown here is derived from an EMBL/GenBank/DDBJ whole genome shotgun (WGS) entry which is preliminary data.</text>
</comment>
<proteinExistence type="predicted"/>
<gene>
    <name evidence="2" type="ORF">JMJ77_014974</name>
</gene>
<name>A0A9P7UA25_9PEZI</name>
<feature type="compositionally biased region" description="Gly residues" evidence="1">
    <location>
        <begin position="183"/>
        <end position="194"/>
    </location>
</feature>